<proteinExistence type="predicted"/>
<dbReference type="EMBL" id="LGTZ01000833">
    <property type="protein sequence ID" value="OJD23274.1"/>
    <property type="molecule type" value="Genomic_DNA"/>
</dbReference>
<keyword evidence="3" id="KW-1185">Reference proteome</keyword>
<evidence type="ECO:0000313" key="2">
    <source>
        <dbReference type="EMBL" id="OJD23274.1"/>
    </source>
</evidence>
<feature type="compositionally biased region" description="Polar residues" evidence="1">
    <location>
        <begin position="95"/>
        <end position="116"/>
    </location>
</feature>
<sequence length="126" mass="13498">MSRRMAWMKAPGLWIGVKFHHGWLVDDVAIFDVAGNLIILRFVSATKGWVDERLLVDAGAVFAGASTTASAFEPENKGEGGDTSANQHEIPADSAVSTLTSNPTTRRTQEANTPASSAPRLFALRS</sequence>
<comment type="caution">
    <text evidence="2">The sequence shown here is derived from an EMBL/GenBank/DDBJ whole genome shotgun (WGS) entry which is preliminary data.</text>
</comment>
<evidence type="ECO:0000313" key="3">
    <source>
        <dbReference type="Proteomes" id="UP000242791"/>
    </source>
</evidence>
<protein>
    <submittedName>
        <fullName evidence="2">Uncharacterized protein</fullName>
    </submittedName>
</protein>
<dbReference type="AlphaFoldDB" id="A0A1J9Q593"/>
<organism evidence="2 3">
    <name type="scientific">Blastomyces percursus</name>
    <dbReference type="NCBI Taxonomy" id="1658174"/>
    <lineage>
        <taxon>Eukaryota</taxon>
        <taxon>Fungi</taxon>
        <taxon>Dikarya</taxon>
        <taxon>Ascomycota</taxon>
        <taxon>Pezizomycotina</taxon>
        <taxon>Eurotiomycetes</taxon>
        <taxon>Eurotiomycetidae</taxon>
        <taxon>Onygenales</taxon>
        <taxon>Ajellomycetaceae</taxon>
        <taxon>Blastomyces</taxon>
    </lineage>
</organism>
<reference evidence="2 3" key="1">
    <citation type="submission" date="2015-08" db="EMBL/GenBank/DDBJ databases">
        <title>Emmonsia species relationships and genome sequence.</title>
        <authorList>
            <person name="Cuomo C.A."/>
            <person name="Schwartz I.S."/>
            <person name="Kenyon C."/>
            <person name="De Hoog G.S."/>
            <person name="Govender N.P."/>
            <person name="Botha A."/>
            <person name="Moreno L."/>
            <person name="De Vries M."/>
            <person name="Munoz J.F."/>
            <person name="Stielow J.B."/>
        </authorList>
    </citation>
    <scope>NUCLEOTIDE SEQUENCE [LARGE SCALE GENOMIC DNA]</scope>
    <source>
        <strain evidence="2 3">EI222</strain>
    </source>
</reference>
<accession>A0A1J9Q593</accession>
<name>A0A1J9Q593_9EURO</name>
<feature type="region of interest" description="Disordered" evidence="1">
    <location>
        <begin position="69"/>
        <end position="126"/>
    </location>
</feature>
<dbReference type="Proteomes" id="UP000242791">
    <property type="component" value="Unassembled WGS sequence"/>
</dbReference>
<gene>
    <name evidence="2" type="ORF">ACJ73_05369</name>
</gene>
<evidence type="ECO:0000256" key="1">
    <source>
        <dbReference type="SAM" id="MobiDB-lite"/>
    </source>
</evidence>
<dbReference type="VEuPathDB" id="FungiDB:ACJ73_05369"/>